<feature type="binding site" evidence="10">
    <location>
        <position position="321"/>
    </location>
    <ligand>
        <name>Zn(2+)</name>
        <dbReference type="ChEBI" id="CHEBI:29105"/>
        <note>catalytic</note>
    </ligand>
</feature>
<evidence type="ECO:0000259" key="11">
    <source>
        <dbReference type="SMART" id="SM01263"/>
    </source>
</evidence>
<dbReference type="CDD" id="cd09599">
    <property type="entry name" value="M1_LTA4H"/>
    <property type="match status" value="1"/>
</dbReference>
<evidence type="ECO:0000256" key="5">
    <source>
        <dbReference type="ARBA" id="ARBA00022723"/>
    </source>
</evidence>
<dbReference type="InterPro" id="IPR045357">
    <property type="entry name" value="Aminopeptidase_N-like_N"/>
</dbReference>
<proteinExistence type="inferred from homology"/>
<name>A0A8T0D6K0_9TREM</name>
<evidence type="ECO:0000256" key="1">
    <source>
        <dbReference type="ARBA" id="ARBA00004496"/>
    </source>
</evidence>
<comment type="subcellular location">
    <subcellularLocation>
        <location evidence="1">Cytoplasm</location>
    </subcellularLocation>
</comment>
<organism evidence="12 13">
    <name type="scientific">Paragonimus westermani</name>
    <dbReference type="NCBI Taxonomy" id="34504"/>
    <lineage>
        <taxon>Eukaryota</taxon>
        <taxon>Metazoa</taxon>
        <taxon>Spiralia</taxon>
        <taxon>Lophotrochozoa</taxon>
        <taxon>Platyhelminthes</taxon>
        <taxon>Trematoda</taxon>
        <taxon>Digenea</taxon>
        <taxon>Plagiorchiida</taxon>
        <taxon>Troglotremata</taxon>
        <taxon>Troglotrematidae</taxon>
        <taxon>Paragonimus</taxon>
    </lineage>
</organism>
<dbReference type="InterPro" id="IPR014782">
    <property type="entry name" value="Peptidase_M1_dom"/>
</dbReference>
<dbReference type="Gene3D" id="1.25.40.320">
    <property type="entry name" value="Peptidase M1, leukotriene A4 hydrolase/aminopeptidase C-terminal domain"/>
    <property type="match status" value="1"/>
</dbReference>
<evidence type="ECO:0000256" key="7">
    <source>
        <dbReference type="ARBA" id="ARBA00022833"/>
    </source>
</evidence>
<dbReference type="PRINTS" id="PR00756">
    <property type="entry name" value="ALADIPTASE"/>
</dbReference>
<dbReference type="FunFam" id="2.60.40.1730:FF:000004">
    <property type="entry name" value="Leukotriene A(4) hydrolase"/>
    <property type="match status" value="1"/>
</dbReference>
<dbReference type="InterPro" id="IPR015211">
    <property type="entry name" value="Peptidase_M1_C"/>
</dbReference>
<evidence type="ECO:0000256" key="10">
    <source>
        <dbReference type="PIRSR" id="PIRSR634015-3"/>
    </source>
</evidence>
<evidence type="ECO:0000313" key="13">
    <source>
        <dbReference type="Proteomes" id="UP000699462"/>
    </source>
</evidence>
<keyword evidence="5 10" id="KW-0479">Metal-binding</keyword>
<evidence type="ECO:0000256" key="2">
    <source>
        <dbReference type="ARBA" id="ARBA00010136"/>
    </source>
</evidence>
<keyword evidence="4" id="KW-0645">Protease</keyword>
<dbReference type="PANTHER" id="PTHR45726:SF3">
    <property type="entry name" value="LEUKOTRIENE A-4 HYDROLASE"/>
    <property type="match status" value="1"/>
</dbReference>
<dbReference type="GO" id="GO:0008270">
    <property type="term" value="F:zinc ion binding"/>
    <property type="evidence" value="ECO:0007669"/>
    <property type="project" value="InterPro"/>
</dbReference>
<keyword evidence="13" id="KW-1185">Reference proteome</keyword>
<evidence type="ECO:0000256" key="9">
    <source>
        <dbReference type="PIRSR" id="PIRSR634015-1"/>
    </source>
</evidence>
<dbReference type="InterPro" id="IPR001930">
    <property type="entry name" value="Peptidase_M1"/>
</dbReference>
<dbReference type="Pfam" id="PF17900">
    <property type="entry name" value="Peptidase_M1_N"/>
    <property type="match status" value="1"/>
</dbReference>
<dbReference type="GO" id="GO:0008237">
    <property type="term" value="F:metallopeptidase activity"/>
    <property type="evidence" value="ECO:0007669"/>
    <property type="project" value="UniProtKB-KW"/>
</dbReference>
<evidence type="ECO:0000256" key="4">
    <source>
        <dbReference type="ARBA" id="ARBA00022670"/>
    </source>
</evidence>
<reference evidence="12 13" key="1">
    <citation type="submission" date="2019-07" db="EMBL/GenBank/DDBJ databases">
        <title>Annotation for the trematode Paragonimus westermani.</title>
        <authorList>
            <person name="Choi Y.-J."/>
        </authorList>
    </citation>
    <scope>NUCLEOTIDE SEQUENCE [LARGE SCALE GENOMIC DNA]</scope>
    <source>
        <strain evidence="12">180907_Pwestermani</strain>
    </source>
</reference>
<dbReference type="SUPFAM" id="SSF63737">
    <property type="entry name" value="Leukotriene A4 hydrolase N-terminal domain"/>
    <property type="match status" value="1"/>
</dbReference>
<keyword evidence="8" id="KW-0482">Metalloprotease</keyword>
<comment type="similarity">
    <text evidence="2">Belongs to the peptidase M1 family.</text>
</comment>
<dbReference type="Pfam" id="PF01433">
    <property type="entry name" value="Peptidase_M1"/>
    <property type="match status" value="1"/>
</dbReference>
<dbReference type="Proteomes" id="UP000699462">
    <property type="component" value="Unassembled WGS sequence"/>
</dbReference>
<evidence type="ECO:0000313" key="12">
    <source>
        <dbReference type="EMBL" id="KAF8563460.1"/>
    </source>
</evidence>
<evidence type="ECO:0000256" key="3">
    <source>
        <dbReference type="ARBA" id="ARBA00022490"/>
    </source>
</evidence>
<dbReference type="InterPro" id="IPR042097">
    <property type="entry name" value="Aminopeptidase_N-like_N_sf"/>
</dbReference>
<dbReference type="FunFam" id="3.30.2010.30:FF:000001">
    <property type="entry name" value="Leukotriene A(4) hydrolase"/>
    <property type="match status" value="1"/>
</dbReference>
<evidence type="ECO:0000256" key="6">
    <source>
        <dbReference type="ARBA" id="ARBA00022801"/>
    </source>
</evidence>
<gene>
    <name evidence="12" type="ORF">P879_06967</name>
</gene>
<feature type="binding site" evidence="10">
    <location>
        <position position="302"/>
    </location>
    <ligand>
        <name>Zn(2+)</name>
        <dbReference type="ChEBI" id="CHEBI:29105"/>
        <note>catalytic</note>
    </ligand>
</feature>
<dbReference type="InterPro" id="IPR034015">
    <property type="entry name" value="M1_LTA4H"/>
</dbReference>
<dbReference type="SUPFAM" id="SSF55486">
    <property type="entry name" value="Metalloproteases ('zincins'), catalytic domain"/>
    <property type="match status" value="1"/>
</dbReference>
<feature type="binding site" evidence="10">
    <location>
        <position position="298"/>
    </location>
    <ligand>
        <name>Zn(2+)</name>
        <dbReference type="ChEBI" id="CHEBI:29105"/>
        <note>catalytic</note>
    </ligand>
</feature>
<dbReference type="InterPro" id="IPR038502">
    <property type="entry name" value="M1_LTA-4_hydro/amino_C_sf"/>
</dbReference>
<dbReference type="Pfam" id="PF09127">
    <property type="entry name" value="Leuk-A4-hydro_C"/>
    <property type="match status" value="1"/>
</dbReference>
<sequence length="619" mass="69836">MVMTCTRDPSSSSEPKHHVTKHLKFDWTVNFSDSTIFGTVALCIQKVSVAGSDHPLVLDVNNLNIKTVKVSDEPVQWKITPNPTEALGSQLEITVPTTSTEFLVEIAYRTSPSSTALQWLDSDQTADRRLPFMFSQCQAIHARSLFPCQDTPGVKSSFEAVVHVPKDIVAVMGAVRVKDPSPSPRGDTWKQYHFEQTVPIPSYLVTIACGDLASKRIGPRSSVWAEPSVVGRAAEEFTETEKMIVAGEELCGPYIWKNYDILVLPPTFPYGGMENPCLTFVSPTILAGDRSLVNVIAHEIAHSWTGNLVTNSSWEHFWLNEGHTMYLERLIMEKLHGTQMRHLLLAIGYAELVIVCEELGPKNPFSKLVPNLDGVDPDVSYNRIPYEKGSLFLCFLEHTFGKDKMLSWLKAYVKQFAGKALDTTMWREFLASQLGPGVESDLVNWNEWLYGLGLPSWKPTFEAADAIAQCDQFNDLLTSNTIGETSSMATASASMLKHWSSLTPVQRELALRRLNKRKPLSHNNLQAIDSALHLSQQQNAELRFEWSIMTIRARYLSALDSCLEFLNSQGRMRYTRPLYRELNQWPEVRERVHQNFKTQRPFMHRTTSMLVEKDLGLAV</sequence>
<dbReference type="PANTHER" id="PTHR45726">
    <property type="entry name" value="LEUKOTRIENE A-4 HYDROLASE"/>
    <property type="match status" value="1"/>
</dbReference>
<dbReference type="AlphaFoldDB" id="A0A8T0D6K0"/>
<dbReference type="Gene3D" id="1.10.390.10">
    <property type="entry name" value="Neutral Protease Domain 2"/>
    <property type="match status" value="1"/>
</dbReference>
<dbReference type="EMBL" id="JTDF01011797">
    <property type="protein sequence ID" value="KAF8563460.1"/>
    <property type="molecule type" value="Genomic_DNA"/>
</dbReference>
<dbReference type="InterPro" id="IPR049980">
    <property type="entry name" value="LTA4H_cat"/>
</dbReference>
<feature type="domain" description="Peptidase M1 leukotriene A4 hydrolase/aminopeptidase C-terminal" evidence="11">
    <location>
        <begin position="487"/>
        <end position="615"/>
    </location>
</feature>
<evidence type="ECO:0000256" key="8">
    <source>
        <dbReference type="ARBA" id="ARBA00023049"/>
    </source>
</evidence>
<dbReference type="OrthoDB" id="79562at2759"/>
<dbReference type="InterPro" id="IPR027268">
    <property type="entry name" value="Peptidase_M4/M1_CTD_sf"/>
</dbReference>
<accession>A0A8T0D6K0</accession>
<keyword evidence="3" id="KW-0963">Cytoplasm</keyword>
<protein>
    <recommendedName>
        <fullName evidence="11">Peptidase M1 leukotriene A4 hydrolase/aminopeptidase C-terminal domain-containing protein</fullName>
    </recommendedName>
</protein>
<feature type="active site" description="Proton acceptor" evidence="9">
    <location>
        <position position="299"/>
    </location>
</feature>
<keyword evidence="6" id="KW-0378">Hydrolase</keyword>
<comment type="caution">
    <text evidence="12">The sequence shown here is derived from an EMBL/GenBank/DDBJ whole genome shotgun (WGS) entry which is preliminary data.</text>
</comment>
<dbReference type="Gene3D" id="2.60.40.1730">
    <property type="entry name" value="tricorn interacting facor f3 domain"/>
    <property type="match status" value="1"/>
</dbReference>
<feature type="active site" description="Proton donor" evidence="9">
    <location>
        <position position="386"/>
    </location>
</feature>
<dbReference type="SMART" id="SM01263">
    <property type="entry name" value="Leuk-A4-hydro_C"/>
    <property type="match status" value="1"/>
</dbReference>
<dbReference type="GO" id="GO:0005829">
    <property type="term" value="C:cytosol"/>
    <property type="evidence" value="ECO:0007669"/>
    <property type="project" value="TreeGrafter"/>
</dbReference>
<keyword evidence="7 10" id="KW-0862">Zinc</keyword>
<dbReference type="GO" id="GO:0006508">
    <property type="term" value="P:proteolysis"/>
    <property type="evidence" value="ECO:0007669"/>
    <property type="project" value="UniProtKB-KW"/>
</dbReference>
<dbReference type="Gene3D" id="3.30.2010.30">
    <property type="match status" value="1"/>
</dbReference>
<comment type="cofactor">
    <cofactor evidence="10">
        <name>Zn(2+)</name>
        <dbReference type="ChEBI" id="CHEBI:29105"/>
    </cofactor>
    <text evidence="10">Binds 1 zinc ion per subunit.</text>
</comment>
<dbReference type="InterPro" id="IPR016024">
    <property type="entry name" value="ARM-type_fold"/>
</dbReference>
<dbReference type="SUPFAM" id="SSF48371">
    <property type="entry name" value="ARM repeat"/>
    <property type="match status" value="1"/>
</dbReference>